<evidence type="ECO:0000259" key="1">
    <source>
        <dbReference type="PROSITE" id="PS50011"/>
    </source>
</evidence>
<feature type="domain" description="Protein kinase" evidence="1">
    <location>
        <begin position="1"/>
        <end position="127"/>
    </location>
</feature>
<keyword evidence="2" id="KW-1185">Reference proteome</keyword>
<dbReference type="Proteomes" id="UP000887574">
    <property type="component" value="Unplaced"/>
</dbReference>
<dbReference type="AlphaFoldDB" id="A0A915DNP5"/>
<organism evidence="2 3">
    <name type="scientific">Ditylenchus dipsaci</name>
    <dbReference type="NCBI Taxonomy" id="166011"/>
    <lineage>
        <taxon>Eukaryota</taxon>
        <taxon>Metazoa</taxon>
        <taxon>Ecdysozoa</taxon>
        <taxon>Nematoda</taxon>
        <taxon>Chromadorea</taxon>
        <taxon>Rhabditida</taxon>
        <taxon>Tylenchina</taxon>
        <taxon>Tylenchomorpha</taxon>
        <taxon>Sphaerularioidea</taxon>
        <taxon>Anguinidae</taxon>
        <taxon>Anguininae</taxon>
        <taxon>Ditylenchus</taxon>
    </lineage>
</organism>
<dbReference type="InterPro" id="IPR011009">
    <property type="entry name" value="Kinase-like_dom_sf"/>
</dbReference>
<reference evidence="3" key="1">
    <citation type="submission" date="2022-11" db="UniProtKB">
        <authorList>
            <consortium name="WormBaseParasite"/>
        </authorList>
    </citation>
    <scope>IDENTIFICATION</scope>
</reference>
<dbReference type="Gene3D" id="1.10.510.10">
    <property type="entry name" value="Transferase(Phosphotransferase) domain 1"/>
    <property type="match status" value="1"/>
</dbReference>
<accession>A0A915DNP5</accession>
<dbReference type="GO" id="GO:0004672">
    <property type="term" value="F:protein kinase activity"/>
    <property type="evidence" value="ECO:0007669"/>
    <property type="project" value="InterPro"/>
</dbReference>
<dbReference type="Pfam" id="PF00069">
    <property type="entry name" value="Pkinase"/>
    <property type="match status" value="1"/>
</dbReference>
<evidence type="ECO:0000313" key="3">
    <source>
        <dbReference type="WBParaSite" id="jg21358"/>
    </source>
</evidence>
<name>A0A915DNP5_9BILA</name>
<dbReference type="PROSITE" id="PS50011">
    <property type="entry name" value="PROTEIN_KINASE_DOM"/>
    <property type="match status" value="1"/>
</dbReference>
<protein>
    <submittedName>
        <fullName evidence="3">Protein kinase domain-containing protein</fullName>
    </submittedName>
</protein>
<dbReference type="GO" id="GO:0005524">
    <property type="term" value="F:ATP binding"/>
    <property type="evidence" value="ECO:0007669"/>
    <property type="project" value="InterPro"/>
</dbReference>
<dbReference type="SUPFAM" id="SSF56112">
    <property type="entry name" value="Protein kinase-like (PK-like)"/>
    <property type="match status" value="1"/>
</dbReference>
<sequence length="127" mass="14321">MHSFKRMNVVSEQKNLLFADLSPDNLSVADNGYLQLTQFGPAEYIKAGSCSESACLPSQYVAPEVKTKKKDEDKTNRYRKGIIPAKTSLKESIMQNKNITENARELLNKLLTDDPKERLKVNNAEIC</sequence>
<dbReference type="InterPro" id="IPR000719">
    <property type="entry name" value="Prot_kinase_dom"/>
</dbReference>
<evidence type="ECO:0000313" key="2">
    <source>
        <dbReference type="Proteomes" id="UP000887574"/>
    </source>
</evidence>
<dbReference type="WBParaSite" id="jg21358">
    <property type="protein sequence ID" value="jg21358"/>
    <property type="gene ID" value="jg21358"/>
</dbReference>
<proteinExistence type="predicted"/>